<organism evidence="1 2">
    <name type="scientific">Melia azedarach</name>
    <name type="common">Chinaberry tree</name>
    <dbReference type="NCBI Taxonomy" id="155640"/>
    <lineage>
        <taxon>Eukaryota</taxon>
        <taxon>Viridiplantae</taxon>
        <taxon>Streptophyta</taxon>
        <taxon>Embryophyta</taxon>
        <taxon>Tracheophyta</taxon>
        <taxon>Spermatophyta</taxon>
        <taxon>Magnoliopsida</taxon>
        <taxon>eudicotyledons</taxon>
        <taxon>Gunneridae</taxon>
        <taxon>Pentapetalae</taxon>
        <taxon>rosids</taxon>
        <taxon>malvids</taxon>
        <taxon>Sapindales</taxon>
        <taxon>Meliaceae</taxon>
        <taxon>Melia</taxon>
    </lineage>
</organism>
<dbReference type="Proteomes" id="UP001164539">
    <property type="component" value="Chromosome 5"/>
</dbReference>
<comment type="caution">
    <text evidence="1">The sequence shown here is derived from an EMBL/GenBank/DDBJ whole genome shotgun (WGS) entry which is preliminary data.</text>
</comment>
<evidence type="ECO:0000313" key="2">
    <source>
        <dbReference type="Proteomes" id="UP001164539"/>
    </source>
</evidence>
<evidence type="ECO:0000313" key="1">
    <source>
        <dbReference type="EMBL" id="KAJ4718551.1"/>
    </source>
</evidence>
<reference evidence="1 2" key="1">
    <citation type="journal article" date="2023" name="Science">
        <title>Complex scaffold remodeling in plant triterpene biosynthesis.</title>
        <authorList>
            <person name="De La Pena R."/>
            <person name="Hodgson H."/>
            <person name="Liu J.C."/>
            <person name="Stephenson M.J."/>
            <person name="Martin A.C."/>
            <person name="Owen C."/>
            <person name="Harkess A."/>
            <person name="Leebens-Mack J."/>
            <person name="Jimenez L.E."/>
            <person name="Osbourn A."/>
            <person name="Sattely E.S."/>
        </authorList>
    </citation>
    <scope>NUCLEOTIDE SEQUENCE [LARGE SCALE GENOMIC DNA]</scope>
    <source>
        <strain evidence="2">cv. JPN11</strain>
        <tissue evidence="1">Leaf</tissue>
    </source>
</reference>
<keyword evidence="2" id="KW-1185">Reference proteome</keyword>
<name>A0ACC1Y489_MELAZ</name>
<proteinExistence type="predicted"/>
<protein>
    <submittedName>
        <fullName evidence="1">Leucine-rich receptor-like kinase family protein</fullName>
    </submittedName>
</protein>
<gene>
    <name evidence="1" type="ORF">OWV82_010217</name>
</gene>
<sequence>MERKSIRVQNYPGTLKSLDLSCNQFSGTFPEEITDLVGLIALNLSRSNLTGHISPKIGQLKSLDFLDLSRNKFFGEILSSLAQLNRLGVMDLSYNNLSGRIPSGTQLQGFNASVYLGNRELCGLPLPNKCPGEEPPQGPVITRGIEDASIPEEDDQIITLGFYVSMIVGFIAAFWIVCGTLMLNSPWRYAYFSFLTGVKYWFYVMTAVNIAKLKRRPRN</sequence>
<accession>A0ACC1Y489</accession>
<dbReference type="EMBL" id="CM051398">
    <property type="protein sequence ID" value="KAJ4718551.1"/>
    <property type="molecule type" value="Genomic_DNA"/>
</dbReference>